<name>A0A368NFT1_9EURY</name>
<dbReference type="InterPro" id="IPR006015">
    <property type="entry name" value="Universal_stress_UspA"/>
</dbReference>
<dbReference type="InterPro" id="IPR006016">
    <property type="entry name" value="UspA"/>
</dbReference>
<dbReference type="InterPro" id="IPR014729">
    <property type="entry name" value="Rossmann-like_a/b/a_fold"/>
</dbReference>
<dbReference type="Pfam" id="PF00582">
    <property type="entry name" value="Usp"/>
    <property type="match status" value="2"/>
</dbReference>
<comment type="caution">
    <text evidence="3">The sequence shown here is derived from an EMBL/GenBank/DDBJ whole genome shotgun (WGS) entry which is preliminary data.</text>
</comment>
<gene>
    <name evidence="3" type="ORF">DU504_13315</name>
</gene>
<organism evidence="3 4">
    <name type="scientific">Haloplanus salinus</name>
    <dbReference type="NCBI Taxonomy" id="1126245"/>
    <lineage>
        <taxon>Archaea</taxon>
        <taxon>Methanobacteriati</taxon>
        <taxon>Methanobacteriota</taxon>
        <taxon>Stenosarchaea group</taxon>
        <taxon>Halobacteria</taxon>
        <taxon>Halobacteriales</taxon>
        <taxon>Haloferacaceae</taxon>
        <taxon>Haloplanus</taxon>
    </lineage>
</organism>
<dbReference type="Proteomes" id="UP000252189">
    <property type="component" value="Unassembled WGS sequence"/>
</dbReference>
<feature type="domain" description="UspA" evidence="2">
    <location>
        <begin position="152"/>
        <end position="291"/>
    </location>
</feature>
<dbReference type="Gene3D" id="3.40.50.620">
    <property type="entry name" value="HUPs"/>
    <property type="match status" value="2"/>
</dbReference>
<evidence type="ECO:0000259" key="2">
    <source>
        <dbReference type="Pfam" id="PF00582"/>
    </source>
</evidence>
<proteinExistence type="inferred from homology"/>
<keyword evidence="4" id="KW-1185">Reference proteome</keyword>
<protein>
    <submittedName>
        <fullName evidence="3">Universal stress protein</fullName>
    </submittedName>
</protein>
<dbReference type="RefSeq" id="WP_114449834.1">
    <property type="nucleotide sequence ID" value="NZ_QPHM01000001.1"/>
</dbReference>
<comment type="similarity">
    <text evidence="1">Belongs to the universal stress protein A family.</text>
</comment>
<dbReference type="OrthoDB" id="105697at2157"/>
<dbReference type="CDD" id="cd00293">
    <property type="entry name" value="USP-like"/>
    <property type="match status" value="2"/>
</dbReference>
<reference evidence="3 4" key="1">
    <citation type="submission" date="2018-07" db="EMBL/GenBank/DDBJ databases">
        <title>Genome sequences of Haloplanus salinus JCM 18368T.</title>
        <authorList>
            <person name="Kim Y.B."/>
            <person name="Roh S.W."/>
        </authorList>
    </citation>
    <scope>NUCLEOTIDE SEQUENCE [LARGE SCALE GENOMIC DNA]</scope>
    <source>
        <strain evidence="3 4">JCM 18368</strain>
    </source>
</reference>
<evidence type="ECO:0000256" key="1">
    <source>
        <dbReference type="ARBA" id="ARBA00008791"/>
    </source>
</evidence>
<feature type="domain" description="UspA" evidence="2">
    <location>
        <begin position="1"/>
        <end position="137"/>
    </location>
</feature>
<dbReference type="EMBL" id="QPHM01000001">
    <property type="protein sequence ID" value="RCU48199.1"/>
    <property type="molecule type" value="Genomic_DNA"/>
</dbReference>
<evidence type="ECO:0000313" key="3">
    <source>
        <dbReference type="EMBL" id="RCU48199.1"/>
    </source>
</evidence>
<accession>A0A368NFT1</accession>
<dbReference type="SUPFAM" id="SSF52402">
    <property type="entry name" value="Adenine nucleotide alpha hydrolases-like"/>
    <property type="match status" value="2"/>
</dbReference>
<dbReference type="PANTHER" id="PTHR46268:SF24">
    <property type="entry name" value="UNIVERSAL STRESS PROTEIN"/>
    <property type="match status" value="1"/>
</dbReference>
<dbReference type="PANTHER" id="PTHR46268">
    <property type="entry name" value="STRESS RESPONSE PROTEIN NHAX"/>
    <property type="match status" value="1"/>
</dbReference>
<dbReference type="AlphaFoldDB" id="A0A368NFT1"/>
<evidence type="ECO:0000313" key="4">
    <source>
        <dbReference type="Proteomes" id="UP000252189"/>
    </source>
</evidence>
<dbReference type="PRINTS" id="PR01438">
    <property type="entry name" value="UNVRSLSTRESS"/>
</dbReference>
<sequence length="291" mass="31664">MSARVLVPVDGSAESRRAFTHATVRFPDQDIVVLHVIEPFADHTKAGGHGSGRTEHVFEKRQRLLDDVVERDDGTGTITTDLVYGRPVHAIPRYVETNEIDEVVMGSRGHGGTARLLLGSVADAVVRRVPVPVTVVRSTDDGDDDRHRPVARVLVPFDQSVCSRNALDYAFERFPDAAVTALFVEYPRLETYERVASEDDLDDVAAASGVAEYTRDVLATARRIAERNDRAVETATATGDPSGGIIGWIDRNDVDHVVIGCHGRSGVARWLLGSVAEAVVRRAPVPVTTVK</sequence>